<dbReference type="PIRSF" id="PIRSF038994">
    <property type="entry name" value="NagA"/>
    <property type="match status" value="1"/>
</dbReference>
<evidence type="ECO:0000256" key="7">
    <source>
        <dbReference type="PIRSR" id="PIRSR038994-2"/>
    </source>
</evidence>
<proteinExistence type="inferred from homology"/>
<evidence type="ECO:0000256" key="8">
    <source>
        <dbReference type="PIRSR" id="PIRSR038994-3"/>
    </source>
</evidence>
<dbReference type="HOGENOM" id="CLU_032482_2_2_6"/>
<evidence type="ECO:0000313" key="10">
    <source>
        <dbReference type="EMBL" id="AGH42461.1"/>
    </source>
</evidence>
<dbReference type="AlphaFoldDB" id="K7AQM1"/>
<keyword evidence="3 5" id="KW-0378">Hydrolase</keyword>
<dbReference type="InterPro" id="IPR011059">
    <property type="entry name" value="Metal-dep_hydrolase_composite"/>
</dbReference>
<comment type="cofactor">
    <cofactor evidence="8">
        <name>a divalent metal cation</name>
        <dbReference type="ChEBI" id="CHEBI:60240"/>
    </cofactor>
    <text evidence="8">Binds 1 divalent metal cation per subunit.</text>
</comment>
<dbReference type="SUPFAM" id="SSF51338">
    <property type="entry name" value="Composite domain of metallo-dependent hydrolases"/>
    <property type="match status" value="1"/>
</dbReference>
<evidence type="ECO:0000256" key="3">
    <source>
        <dbReference type="ARBA" id="ARBA00022801"/>
    </source>
</evidence>
<feature type="binding site" evidence="7">
    <location>
        <begin position="212"/>
        <end position="213"/>
    </location>
    <ligand>
        <name>substrate</name>
    </ligand>
</feature>
<feature type="domain" description="Amidohydrolase-related" evidence="9">
    <location>
        <begin position="47"/>
        <end position="373"/>
    </location>
</feature>
<dbReference type="eggNOG" id="COG1820">
    <property type="taxonomic scope" value="Bacteria"/>
</dbReference>
<feature type="active site" description="Proton donor/acceptor" evidence="6">
    <location>
        <position position="267"/>
    </location>
</feature>
<dbReference type="RefSeq" id="WP_007637887.1">
    <property type="nucleotide sequence ID" value="NC_020514.1"/>
</dbReference>
<dbReference type="InterPro" id="IPR006680">
    <property type="entry name" value="Amidohydro-rel"/>
</dbReference>
<evidence type="ECO:0000256" key="4">
    <source>
        <dbReference type="ARBA" id="ARBA00023277"/>
    </source>
</evidence>
<name>K7AQM1_9ALTE</name>
<dbReference type="PANTHER" id="PTHR11113:SF14">
    <property type="entry name" value="N-ACETYLGLUCOSAMINE-6-PHOSPHATE DEACETYLASE"/>
    <property type="match status" value="1"/>
</dbReference>
<dbReference type="EMBL" id="CP003837">
    <property type="protein sequence ID" value="AGH42461.1"/>
    <property type="molecule type" value="Genomic_DNA"/>
</dbReference>
<feature type="binding site" evidence="7">
    <location>
        <position position="220"/>
    </location>
    <ligand>
        <name>substrate</name>
    </ligand>
</feature>
<dbReference type="InterPro" id="IPR032466">
    <property type="entry name" value="Metal_Hydrolase"/>
</dbReference>
<feature type="binding site" evidence="8">
    <location>
        <position position="188"/>
    </location>
    <ligand>
        <name>Zn(2+)</name>
        <dbReference type="ChEBI" id="CHEBI:29105"/>
    </ligand>
</feature>
<evidence type="ECO:0000313" key="11">
    <source>
        <dbReference type="Proteomes" id="UP000011864"/>
    </source>
</evidence>
<feature type="binding site" evidence="7">
    <location>
        <begin position="300"/>
        <end position="302"/>
    </location>
    <ligand>
        <name>substrate</name>
    </ligand>
</feature>
<dbReference type="OrthoDB" id="9776488at2"/>
<dbReference type="NCBIfam" id="TIGR00221">
    <property type="entry name" value="nagA"/>
    <property type="match status" value="1"/>
</dbReference>
<evidence type="ECO:0000256" key="6">
    <source>
        <dbReference type="PIRSR" id="PIRSR038994-1"/>
    </source>
</evidence>
<dbReference type="Gene3D" id="2.30.40.10">
    <property type="entry name" value="Urease, subunit C, domain 1"/>
    <property type="match status" value="1"/>
</dbReference>
<feature type="binding site" evidence="8">
    <location>
        <position position="209"/>
    </location>
    <ligand>
        <name>Zn(2+)</name>
        <dbReference type="ChEBI" id="CHEBI:29105"/>
    </ligand>
</feature>
<evidence type="ECO:0000256" key="5">
    <source>
        <dbReference type="PIRNR" id="PIRNR038994"/>
    </source>
</evidence>
<dbReference type="GO" id="GO:0008448">
    <property type="term" value="F:N-acetylglucosamine-6-phosphate deacetylase activity"/>
    <property type="evidence" value="ECO:0007669"/>
    <property type="project" value="UniProtKB-UniRule"/>
</dbReference>
<dbReference type="STRING" id="1129794.C427_0351"/>
<dbReference type="Proteomes" id="UP000011864">
    <property type="component" value="Chromosome"/>
</dbReference>
<reference evidence="10 11" key="1">
    <citation type="journal article" date="2013" name="Genome Announc.">
        <title>Complete Genome Sequence of Glaciecola psychrophila Strain 170T.</title>
        <authorList>
            <person name="Yin J."/>
            <person name="Chen J."/>
            <person name="Liu G."/>
            <person name="Yu Y."/>
            <person name="Song L."/>
            <person name="Wang X."/>
            <person name="Qu X."/>
        </authorList>
    </citation>
    <scope>NUCLEOTIDE SEQUENCE [LARGE SCALE GENOMIC DNA]</scope>
    <source>
        <strain evidence="10 11">170</strain>
    </source>
</reference>
<feature type="binding site" evidence="7">
    <location>
        <position position="244"/>
    </location>
    <ligand>
        <name>substrate</name>
    </ligand>
</feature>
<evidence type="ECO:0000256" key="2">
    <source>
        <dbReference type="ARBA" id="ARBA00022723"/>
    </source>
</evidence>
<sequence length="375" mass="40030">MQRFFAGSLFDGNTILKNQMITVEAGTISSIESAMLQDDAIQLSGLVAPGFVDVQVNGGGGVLFNNQPNLDTLLTMSRAHQQFGSTAILPTLITDDLVTMKLAANAVASAIAQNVKGIIGIHFEGPHLSQPKKGIHPTQHIRKISSEEMALFKRTDLGLVCVTLAPENVSVELIKELVQANIRVCLGHSNASSAQTFAALQAGAQGFTHLFNAMSPLQSREAGMVGAALLDSSSYCGLIVDHEHVDITSCQLAIKCKTPDRIMLVTDAMSHVGSEQIELQFAGMQISRQGNKLTIEGGRLAGSALDMATAVRNSIQNLHCSMQDALKMASTTPATFLGLQQQKGYLAPGFDADWVVLTNQYYVNSTYIAGEQVSP</sequence>
<dbReference type="CDD" id="cd00854">
    <property type="entry name" value="NagA"/>
    <property type="match status" value="1"/>
</dbReference>
<feature type="binding site" evidence="8">
    <location>
        <position position="124"/>
    </location>
    <ligand>
        <name>Zn(2+)</name>
        <dbReference type="ChEBI" id="CHEBI:29105"/>
    </ligand>
</feature>
<comment type="catalytic activity">
    <reaction evidence="5">
        <text>N-acetyl-D-glucosamine 6-phosphate + H2O = D-glucosamine 6-phosphate + acetate</text>
        <dbReference type="Rhea" id="RHEA:22936"/>
        <dbReference type="ChEBI" id="CHEBI:15377"/>
        <dbReference type="ChEBI" id="CHEBI:30089"/>
        <dbReference type="ChEBI" id="CHEBI:57513"/>
        <dbReference type="ChEBI" id="CHEBI:58725"/>
        <dbReference type="EC" id="3.5.1.25"/>
    </reaction>
</comment>
<evidence type="ECO:0000259" key="9">
    <source>
        <dbReference type="Pfam" id="PF01979"/>
    </source>
</evidence>
<evidence type="ECO:0000256" key="1">
    <source>
        <dbReference type="ARBA" id="ARBA00010716"/>
    </source>
</evidence>
<dbReference type="PATRIC" id="fig|1129794.4.peg.347"/>
<dbReference type="SUPFAM" id="SSF51556">
    <property type="entry name" value="Metallo-dependent hydrolases"/>
    <property type="match status" value="1"/>
</dbReference>
<dbReference type="EC" id="3.5.1.25" evidence="5"/>
<comment type="similarity">
    <text evidence="1 5">Belongs to the metallo-dependent hydrolases superfamily. NagA family.</text>
</comment>
<dbReference type="Gene3D" id="3.20.20.140">
    <property type="entry name" value="Metal-dependent hydrolases"/>
    <property type="match status" value="1"/>
</dbReference>
<dbReference type="GO" id="GO:0006046">
    <property type="term" value="P:N-acetylglucosamine catabolic process"/>
    <property type="evidence" value="ECO:0007669"/>
    <property type="project" value="TreeGrafter"/>
</dbReference>
<keyword evidence="4 5" id="KW-0119">Carbohydrate metabolism</keyword>
<feature type="binding site" evidence="7">
    <location>
        <position position="135"/>
    </location>
    <ligand>
        <name>substrate</name>
    </ligand>
</feature>
<dbReference type="InterPro" id="IPR003764">
    <property type="entry name" value="GlcNAc_6-P_deAcase"/>
</dbReference>
<gene>
    <name evidence="10" type="ORF">C427_0351</name>
</gene>
<keyword evidence="2 8" id="KW-0479">Metal-binding</keyword>
<keyword evidence="11" id="KW-1185">Reference proteome</keyword>
<dbReference type="PANTHER" id="PTHR11113">
    <property type="entry name" value="N-ACETYLGLUCOSAMINE-6-PHOSPHATE DEACETYLASE"/>
    <property type="match status" value="1"/>
</dbReference>
<organism evidence="10 11">
    <name type="scientific">Paraglaciecola psychrophila 170</name>
    <dbReference type="NCBI Taxonomy" id="1129794"/>
    <lineage>
        <taxon>Bacteria</taxon>
        <taxon>Pseudomonadati</taxon>
        <taxon>Pseudomonadota</taxon>
        <taxon>Gammaproteobacteria</taxon>
        <taxon>Alteromonadales</taxon>
        <taxon>Alteromonadaceae</taxon>
        <taxon>Paraglaciecola</taxon>
    </lineage>
</organism>
<protein>
    <recommendedName>
        <fullName evidence="5">N-acetylgalactosamine-6-phosphate deacetylase</fullName>
        <ecNumber evidence="5">3.5.1.25</ecNumber>
    </recommendedName>
    <alternativeName>
        <fullName evidence="5">N-acetylglucosamine-6-phosphate deacetylase</fullName>
    </alternativeName>
</protein>
<dbReference type="KEGG" id="gps:C427_0351"/>
<accession>K7AQM1</accession>
<dbReference type="GO" id="GO:0046872">
    <property type="term" value="F:metal ion binding"/>
    <property type="evidence" value="ECO:0007669"/>
    <property type="project" value="UniProtKB-KW"/>
</dbReference>
<dbReference type="Pfam" id="PF01979">
    <property type="entry name" value="Amidohydro_1"/>
    <property type="match status" value="1"/>
</dbReference>